<reference evidence="5 6" key="1">
    <citation type="submission" date="2015-10" db="EMBL/GenBank/DDBJ databases">
        <title>Draft genome sequence of Streptomyces yokosukanensis DSM 40224, type strain for the species Streptomyces yokosukanensis.</title>
        <authorList>
            <person name="Ruckert C."/>
            <person name="Winkler A."/>
            <person name="Kalinowski J."/>
            <person name="Kampfer P."/>
            <person name="Glaeser S."/>
        </authorList>
    </citation>
    <scope>NUCLEOTIDE SEQUENCE [LARGE SCALE GENOMIC DNA]</scope>
    <source>
        <strain evidence="5 6">DSM 40224</strain>
    </source>
</reference>
<evidence type="ECO:0000259" key="4">
    <source>
        <dbReference type="Pfam" id="PF05118"/>
    </source>
</evidence>
<dbReference type="InterPro" id="IPR051821">
    <property type="entry name" value="Asp/Asn_beta-hydroxylase"/>
</dbReference>
<accession>A0A117Q272</accession>
<dbReference type="InterPro" id="IPR027443">
    <property type="entry name" value="IPNS-like_sf"/>
</dbReference>
<dbReference type="STRING" id="67386.AQI95_17900"/>
<dbReference type="PANTHER" id="PTHR46332">
    <property type="entry name" value="ASPARTATE BETA-HYDROXYLASE DOMAIN-CONTAINING PROTEIN 2"/>
    <property type="match status" value="1"/>
</dbReference>
<keyword evidence="2" id="KW-0223">Dioxygenase</keyword>
<keyword evidence="6" id="KW-1185">Reference proteome</keyword>
<dbReference type="EMBL" id="LMWN01000024">
    <property type="protein sequence ID" value="KUN04767.1"/>
    <property type="molecule type" value="Genomic_DNA"/>
</dbReference>
<evidence type="ECO:0000313" key="5">
    <source>
        <dbReference type="EMBL" id="KUN04767.1"/>
    </source>
</evidence>
<dbReference type="SUPFAM" id="SSF51197">
    <property type="entry name" value="Clavaminate synthase-like"/>
    <property type="match status" value="1"/>
</dbReference>
<dbReference type="AlphaFoldDB" id="A0A117Q272"/>
<dbReference type="OrthoDB" id="21665at2"/>
<dbReference type="Proteomes" id="UP000053127">
    <property type="component" value="Unassembled WGS sequence"/>
</dbReference>
<sequence>MTPEIDQIFQDVKDRHGAGSITRVEEMVYAKRQERHPLQKDAKWIMPGISQTPWHDPYGHPEIEPVVRAFEAGHGAIKRELADAWSDRKSAFSDYEHYLSRQENWQALYLFRDGGPVESSAALVPTAYTVLTREVIEQGKLCPLLESHFSTLLPGASIAPHCDLWNFSINLHLAVDIPEGCGITVAGETRRWQEGECLLFDYSFVHEAWNNGARPRTCLLVDLWHPETTVPEREALVGLITEIRKLMG</sequence>
<dbReference type="Pfam" id="PF05118">
    <property type="entry name" value="Asp_Arg_Hydrox"/>
    <property type="match status" value="1"/>
</dbReference>
<evidence type="ECO:0000313" key="6">
    <source>
        <dbReference type="Proteomes" id="UP000053127"/>
    </source>
</evidence>
<evidence type="ECO:0000256" key="2">
    <source>
        <dbReference type="ARBA" id="ARBA00022964"/>
    </source>
</evidence>
<feature type="domain" description="Aspartyl/asparaginy/proline hydroxylase" evidence="4">
    <location>
        <begin position="75"/>
        <end position="226"/>
    </location>
</feature>
<dbReference type="GO" id="GO:0051213">
    <property type="term" value="F:dioxygenase activity"/>
    <property type="evidence" value="ECO:0007669"/>
    <property type="project" value="UniProtKB-KW"/>
</dbReference>
<dbReference type="Gene3D" id="2.60.120.330">
    <property type="entry name" value="B-lactam Antibiotic, Isopenicillin N Synthase, Chain"/>
    <property type="match status" value="1"/>
</dbReference>
<evidence type="ECO:0000256" key="1">
    <source>
        <dbReference type="ARBA" id="ARBA00007730"/>
    </source>
</evidence>
<organism evidence="5 6">
    <name type="scientific">Streptomyces yokosukanensis</name>
    <dbReference type="NCBI Taxonomy" id="67386"/>
    <lineage>
        <taxon>Bacteria</taxon>
        <taxon>Bacillati</taxon>
        <taxon>Actinomycetota</taxon>
        <taxon>Actinomycetes</taxon>
        <taxon>Kitasatosporales</taxon>
        <taxon>Streptomycetaceae</taxon>
        <taxon>Streptomyces</taxon>
    </lineage>
</organism>
<keyword evidence="3" id="KW-0560">Oxidoreductase</keyword>
<dbReference type="PANTHER" id="PTHR46332:SF5">
    <property type="entry name" value="ASPARTATE BETA-HYDROXYLASE DOMAIN CONTAINING 2"/>
    <property type="match status" value="1"/>
</dbReference>
<comment type="similarity">
    <text evidence="1">Belongs to the aspartyl/asparaginyl beta-hydroxylase family.</text>
</comment>
<dbReference type="InterPro" id="IPR007803">
    <property type="entry name" value="Asp/Arg/Pro-Hydrxlase"/>
</dbReference>
<comment type="caution">
    <text evidence="5">The sequence shown here is derived from an EMBL/GenBank/DDBJ whole genome shotgun (WGS) entry which is preliminary data.</text>
</comment>
<proteinExistence type="inferred from homology"/>
<dbReference type="GO" id="GO:0016020">
    <property type="term" value="C:membrane"/>
    <property type="evidence" value="ECO:0007669"/>
    <property type="project" value="TreeGrafter"/>
</dbReference>
<evidence type="ECO:0000256" key="3">
    <source>
        <dbReference type="ARBA" id="ARBA00023002"/>
    </source>
</evidence>
<name>A0A117Q272_9ACTN</name>
<protein>
    <submittedName>
        <fullName evidence="5">Beta-amylase</fullName>
    </submittedName>
</protein>
<gene>
    <name evidence="5" type="ORF">AQI95_17900</name>
</gene>
<dbReference type="RefSeq" id="WP_079071316.1">
    <property type="nucleotide sequence ID" value="NZ_JBFACD010000035.1"/>
</dbReference>